<protein>
    <submittedName>
        <fullName evidence="1">Uncharacterized protein</fullName>
    </submittedName>
</protein>
<keyword evidence="2" id="KW-1185">Reference proteome</keyword>
<dbReference type="AlphaFoldDB" id="A0ABD5Z301"/>
<evidence type="ECO:0000313" key="2">
    <source>
        <dbReference type="Proteomes" id="UP001596447"/>
    </source>
</evidence>
<comment type="caution">
    <text evidence="1">The sequence shown here is derived from an EMBL/GenBank/DDBJ whole genome shotgun (WGS) entry which is preliminary data.</text>
</comment>
<sequence length="360" mass="40464">MNQGGLFITLYDKDTLQLYLDEGVYGQHMTPQYGEPSSQSAHYRTLADYAAAREGKHVFFFLDREIYYGGQIVGSDEYGAFYINGQKSPMGREANAPLVWDESPRENYEETDEAGVFDAGGDRGEKCQPFLIQFEDNEDMAGRYVISDQLYFELGEYPYPLPSNSIAGMGFCTITPGETDILLDLLENDHEGEIETVSDEPVQLDGDPVPFSPEYGVDSPEEAHPESHLEASLIANPELLPEHMQPDDATICRQVPISPFKPADMDKADVCYFTEEMIRDGTIPNTVLELKIRKAGKSAALQVKRYLKWLHDRLGDEANQITIHVYAPGFTSTFDGYIPDRLLSQVEKYNFTTDGTQAHF</sequence>
<dbReference type="Gene3D" id="3.40.1350.10">
    <property type="match status" value="1"/>
</dbReference>
<evidence type="ECO:0000313" key="1">
    <source>
        <dbReference type="EMBL" id="MFC7199584.1"/>
    </source>
</evidence>
<dbReference type="InterPro" id="IPR011856">
    <property type="entry name" value="tRNA_endonuc-like_dom_sf"/>
</dbReference>
<proteinExistence type="predicted"/>
<reference evidence="1 2" key="1">
    <citation type="journal article" date="2019" name="Int. J. Syst. Evol. Microbiol.">
        <title>The Global Catalogue of Microorganisms (GCM) 10K type strain sequencing project: providing services to taxonomists for standard genome sequencing and annotation.</title>
        <authorList>
            <consortium name="The Broad Institute Genomics Platform"/>
            <consortium name="The Broad Institute Genome Sequencing Center for Infectious Disease"/>
            <person name="Wu L."/>
            <person name="Ma J."/>
        </authorList>
    </citation>
    <scope>NUCLEOTIDE SEQUENCE [LARGE SCALE GENOMIC DNA]</scope>
    <source>
        <strain evidence="1 2">XZGYJ-43</strain>
    </source>
</reference>
<dbReference type="RefSeq" id="WP_279529513.1">
    <property type="nucleotide sequence ID" value="NZ_CP122312.1"/>
</dbReference>
<organism evidence="1 2">
    <name type="scientific">Halospeciosus flavus</name>
    <dbReference type="NCBI Taxonomy" id="3032283"/>
    <lineage>
        <taxon>Archaea</taxon>
        <taxon>Methanobacteriati</taxon>
        <taxon>Methanobacteriota</taxon>
        <taxon>Stenosarchaea group</taxon>
        <taxon>Halobacteria</taxon>
        <taxon>Halobacteriales</taxon>
        <taxon>Halobacteriaceae</taxon>
        <taxon>Halospeciosus</taxon>
    </lineage>
</organism>
<gene>
    <name evidence="1" type="ORF">ACFQJ9_09195</name>
</gene>
<dbReference type="EMBL" id="JBHTAR010000011">
    <property type="protein sequence ID" value="MFC7199584.1"/>
    <property type="molecule type" value="Genomic_DNA"/>
</dbReference>
<dbReference type="Proteomes" id="UP001596447">
    <property type="component" value="Unassembled WGS sequence"/>
</dbReference>
<accession>A0ABD5Z301</accession>
<name>A0ABD5Z301_9EURY</name>